<dbReference type="EMBL" id="STFG01000014">
    <property type="protein sequence ID" value="THT99373.1"/>
    <property type="molecule type" value="Genomic_DNA"/>
</dbReference>
<dbReference type="SUPFAM" id="SSF52374">
    <property type="entry name" value="Nucleotidylyl transferase"/>
    <property type="match status" value="1"/>
</dbReference>
<dbReference type="Pfam" id="PF01467">
    <property type="entry name" value="CTP_transf_like"/>
    <property type="match status" value="1"/>
</dbReference>
<reference evidence="4 5" key="1">
    <citation type="journal article" date="2015" name="Antonie Van Leeuwenhoek">
        <title>Lampropedia puyangensis sp. nov., isolated from symptomatic bark of Populus ? euramericana canker and emended description of Lampropedia hyalina (Ehrenberg 1832) Lee et al. 2004.</title>
        <authorList>
            <person name="Li Y."/>
            <person name="Wang T."/>
            <person name="Piao C.G."/>
            <person name="Wang L.F."/>
            <person name="Tian G.Z."/>
            <person name="Zhu T.H."/>
            <person name="Guo M.W."/>
        </authorList>
    </citation>
    <scope>NUCLEOTIDE SEQUENCE [LARGE SCALE GENOMIC DNA]</scope>
    <source>
        <strain evidence="4 5">2-bin</strain>
    </source>
</reference>
<dbReference type="InterPro" id="IPR000086">
    <property type="entry name" value="NUDIX_hydrolase_dom"/>
</dbReference>
<dbReference type="AlphaFoldDB" id="A0A4S8F066"/>
<evidence type="ECO:0000256" key="1">
    <source>
        <dbReference type="ARBA" id="ARBA00022679"/>
    </source>
</evidence>
<keyword evidence="2" id="KW-0548">Nucleotidyltransferase</keyword>
<dbReference type="RefSeq" id="WP_136574087.1">
    <property type="nucleotide sequence ID" value="NZ_STFG01000014.1"/>
</dbReference>
<dbReference type="Pfam" id="PF00293">
    <property type="entry name" value="NUDIX"/>
    <property type="match status" value="1"/>
</dbReference>
<keyword evidence="5" id="KW-1185">Reference proteome</keyword>
<protein>
    <submittedName>
        <fullName evidence="4">NUDIX domain-containing protein</fullName>
    </submittedName>
</protein>
<dbReference type="OrthoDB" id="542521at2"/>
<dbReference type="PANTHER" id="PTHR21342:SF0">
    <property type="entry name" value="BIFUNCTIONAL NMN ADENYLYLTRANSFERASE_NUDIX HYDROLASE"/>
    <property type="match status" value="1"/>
</dbReference>
<dbReference type="InterPro" id="IPR014729">
    <property type="entry name" value="Rossmann-like_a/b/a_fold"/>
</dbReference>
<dbReference type="NCBIfam" id="TIGR00125">
    <property type="entry name" value="cyt_tran_rel"/>
    <property type="match status" value="1"/>
</dbReference>
<dbReference type="CDD" id="cd18873">
    <property type="entry name" value="NUDIX_NadM_like"/>
    <property type="match status" value="1"/>
</dbReference>
<dbReference type="Gene3D" id="3.90.79.10">
    <property type="entry name" value="Nucleoside Triphosphate Pyrophosphohydrolase"/>
    <property type="match status" value="1"/>
</dbReference>
<dbReference type="GO" id="GO:0016779">
    <property type="term" value="F:nucleotidyltransferase activity"/>
    <property type="evidence" value="ECO:0007669"/>
    <property type="project" value="UniProtKB-KW"/>
</dbReference>
<evidence type="ECO:0000259" key="3">
    <source>
        <dbReference type="PROSITE" id="PS51462"/>
    </source>
</evidence>
<proteinExistence type="predicted"/>
<dbReference type="InterPro" id="IPR015797">
    <property type="entry name" value="NUDIX_hydrolase-like_dom_sf"/>
</dbReference>
<dbReference type="Gene3D" id="3.40.50.620">
    <property type="entry name" value="HUPs"/>
    <property type="match status" value="1"/>
</dbReference>
<evidence type="ECO:0000256" key="2">
    <source>
        <dbReference type="ARBA" id="ARBA00022695"/>
    </source>
</evidence>
<evidence type="ECO:0000313" key="4">
    <source>
        <dbReference type="EMBL" id="THT99373.1"/>
    </source>
</evidence>
<organism evidence="4 5">
    <name type="scientific">Lampropedia puyangensis</name>
    <dbReference type="NCBI Taxonomy" id="1330072"/>
    <lineage>
        <taxon>Bacteria</taxon>
        <taxon>Pseudomonadati</taxon>
        <taxon>Pseudomonadota</taxon>
        <taxon>Betaproteobacteria</taxon>
        <taxon>Burkholderiales</taxon>
        <taxon>Comamonadaceae</taxon>
        <taxon>Lampropedia</taxon>
    </lineage>
</organism>
<sequence>MPHPFDAAIFIGRFQPPHSGHLAMVQHALDAAKRVIIVLGSAFQSRTPKNPFTWQERRDMLLAALPEADRARVQCIAMRDFYDDARWVQAVRNGVDGLLAQQANADAAARVALVGHFKDASSAYLAQFPNWELLNYPRQGGTDATVVREACFATPQYATTAELDRLQSILLEHVPAAVAQWLLQWRQDPNFVQLQQEWHMLKSYHQSWASAPYPPMFITVDALVQCQGHVLLVERGQMPGKGLYALPGGYLEPRDTLWQSCLRELREETSLDISDDTWRQALRTSRVFDHPDRSLRGRTVTHVFHFDLGYGALPKVLGADDAKAALWVPISELGDMPERFFDDHFFILDGMLQLTHEVPSKVLR</sequence>
<name>A0A4S8F066_9BURK</name>
<gene>
    <name evidence="4" type="ORF">E9531_12420</name>
</gene>
<dbReference type="SUPFAM" id="SSF55811">
    <property type="entry name" value="Nudix"/>
    <property type="match status" value="1"/>
</dbReference>
<accession>A0A4S8F066</accession>
<feature type="domain" description="Nudix hydrolase" evidence="3">
    <location>
        <begin position="215"/>
        <end position="351"/>
    </location>
</feature>
<comment type="caution">
    <text evidence="4">The sequence shown here is derived from an EMBL/GenBank/DDBJ whole genome shotgun (WGS) entry which is preliminary data.</text>
</comment>
<dbReference type="InterPro" id="IPR004821">
    <property type="entry name" value="Cyt_trans-like"/>
</dbReference>
<dbReference type="PANTHER" id="PTHR21342">
    <property type="entry name" value="PHOSPHOPANTETHEINE ADENYLYLTRANSFERASE"/>
    <property type="match status" value="1"/>
</dbReference>
<dbReference type="PROSITE" id="PS51462">
    <property type="entry name" value="NUDIX"/>
    <property type="match status" value="1"/>
</dbReference>
<dbReference type="Proteomes" id="UP000308917">
    <property type="component" value="Unassembled WGS sequence"/>
</dbReference>
<evidence type="ECO:0000313" key="5">
    <source>
        <dbReference type="Proteomes" id="UP000308917"/>
    </source>
</evidence>
<keyword evidence="1" id="KW-0808">Transferase</keyword>